<organism evidence="10 11">
    <name type="scientific">Candidatus Wolbachia massiliensis</name>
    <dbReference type="NCBI Taxonomy" id="1845000"/>
    <lineage>
        <taxon>Bacteria</taxon>
        <taxon>Pseudomonadati</taxon>
        <taxon>Pseudomonadota</taxon>
        <taxon>Alphaproteobacteria</taxon>
        <taxon>Rickettsiales</taxon>
        <taxon>Anaplasmataceae</taxon>
        <taxon>Wolbachieae</taxon>
        <taxon>Wolbachia</taxon>
    </lineage>
</organism>
<feature type="transmembrane region" description="Helical" evidence="8">
    <location>
        <begin position="502"/>
        <end position="521"/>
    </location>
</feature>
<evidence type="ECO:0000313" key="11">
    <source>
        <dbReference type="Proteomes" id="UP000516514"/>
    </source>
</evidence>
<evidence type="ECO:0000256" key="2">
    <source>
        <dbReference type="ARBA" id="ARBA00022448"/>
    </source>
</evidence>
<keyword evidence="11" id="KW-1185">Reference proteome</keyword>
<dbReference type="EMBL" id="CP061738">
    <property type="protein sequence ID" value="QOD37948.1"/>
    <property type="molecule type" value="Genomic_DNA"/>
</dbReference>
<feature type="transmembrane region" description="Helical" evidence="8">
    <location>
        <begin position="328"/>
        <end position="348"/>
    </location>
</feature>
<feature type="transmembrane region" description="Helical" evidence="8">
    <location>
        <begin position="360"/>
        <end position="381"/>
    </location>
</feature>
<sequence>MFLRIFKNIFLFLVSILFVCPILSLISILFTESANSGWTLFPEYILNTLILMIGVGSISFIFGVIPAWLTTFFSFPGSRILEVVLFFPISIPGYIVSFVYVNALEFSGPIQSLLREIFHWSKGDYWFPEIKSLSGGILVMGFSLYPYVYILVRSNLKNVSNSVTIASTLGFSSLQSLFSVIIPSIRPSIIAGLSLVLMEVITDFGTPQFLAIDTFTTGVHRTWFLLHDKYSTTVLAVAELIFIATLIAIEKTLQKKGTSYSSINTNSDYHNKRNISGTVPLVFAYTMCVLPILIGFALPIIPLIYWSIEKGFFIHDARFYSIIANSFSLSFITALISISIAIMIGYTARKNKVINNVARLISLGYAIPNAIVAISIIIFLSKISSFITQYIVEINLVGTISALIYSYLFRFFAISFRAIESGLKKTPNEIEWTAYTMGHGPISTCLNVHIPLIKKSILSGFLLVFMDTIKELTATLIIRPFNFETISTRIYELVSDERYKEAAPFSLMIVIIGLISTIILFKLDDENKK</sequence>
<dbReference type="PANTHER" id="PTHR43357:SF3">
    <property type="entry name" value="FE(3+)-TRANSPORT SYSTEM PERMEASE PROTEIN FBPB 2"/>
    <property type="match status" value="1"/>
</dbReference>
<feature type="transmembrane region" description="Helical" evidence="8">
    <location>
        <begin position="80"/>
        <end position="101"/>
    </location>
</feature>
<evidence type="ECO:0000259" key="9">
    <source>
        <dbReference type="PROSITE" id="PS50928"/>
    </source>
</evidence>
<evidence type="ECO:0000256" key="3">
    <source>
        <dbReference type="ARBA" id="ARBA00022475"/>
    </source>
</evidence>
<feature type="transmembrane region" description="Helical" evidence="8">
    <location>
        <begin position="387"/>
        <end position="408"/>
    </location>
</feature>
<dbReference type="PANTHER" id="PTHR43357">
    <property type="entry name" value="INNER MEMBRANE ABC TRANSPORTER PERMEASE PROTEIN YDCV"/>
    <property type="match status" value="1"/>
</dbReference>
<comment type="subcellular location">
    <subcellularLocation>
        <location evidence="1">Cell inner membrane</location>
        <topology evidence="1">Multi-pass membrane protein</topology>
    </subcellularLocation>
    <subcellularLocation>
        <location evidence="8">Cell membrane</location>
        <topology evidence="8">Multi-pass membrane protein</topology>
    </subcellularLocation>
</comment>
<dbReference type="GO" id="GO:0055085">
    <property type="term" value="P:transmembrane transport"/>
    <property type="evidence" value="ECO:0007669"/>
    <property type="project" value="InterPro"/>
</dbReference>
<dbReference type="KEGG" id="wms:ID128_03785"/>
<keyword evidence="3" id="KW-1003">Cell membrane</keyword>
<gene>
    <name evidence="10" type="ORF">ID128_03785</name>
</gene>
<dbReference type="InterPro" id="IPR035906">
    <property type="entry name" value="MetI-like_sf"/>
</dbReference>
<dbReference type="AlphaFoldDB" id="A0A7L7YLK8"/>
<feature type="transmembrane region" description="Helical" evidence="8">
    <location>
        <begin position="50"/>
        <end position="73"/>
    </location>
</feature>
<keyword evidence="2 8" id="KW-0813">Transport</keyword>
<evidence type="ECO:0000256" key="7">
    <source>
        <dbReference type="ARBA" id="ARBA00023136"/>
    </source>
</evidence>
<feature type="transmembrane region" description="Helical" evidence="8">
    <location>
        <begin position="133"/>
        <end position="152"/>
    </location>
</feature>
<keyword evidence="7 8" id="KW-0472">Membrane</keyword>
<dbReference type="Pfam" id="PF00528">
    <property type="entry name" value="BPD_transp_1"/>
    <property type="match status" value="2"/>
</dbReference>
<feature type="transmembrane region" description="Helical" evidence="8">
    <location>
        <begin position="9"/>
        <end position="30"/>
    </location>
</feature>
<feature type="transmembrane region" description="Helical" evidence="8">
    <location>
        <begin position="230"/>
        <end position="249"/>
    </location>
</feature>
<keyword evidence="4" id="KW-0997">Cell inner membrane</keyword>
<dbReference type="SUPFAM" id="SSF161098">
    <property type="entry name" value="MetI-like"/>
    <property type="match status" value="2"/>
</dbReference>
<reference evidence="10 11" key="1">
    <citation type="submission" date="2020-09" db="EMBL/GenBank/DDBJ databases">
        <title>An Earliest Endosymbiont, Wolbachia massiliensis sp. nov., Strain PL13 From the Bed Bug (Cimex hemipterius), Type strain of a New supergroup T.</title>
        <authorList>
            <person name="Laidoudi Y."/>
            <person name="Levasseur A."/>
            <person name="Medkour H."/>
            <person name="Maaloum M."/>
            <person name="BenKhedher M."/>
            <person name="Sambou M."/>
            <person name="Bassene H."/>
            <person name="Davoust B."/>
            <person name="Fenollar F."/>
            <person name="Raoult D."/>
            <person name="Mediannikov O."/>
        </authorList>
    </citation>
    <scope>NUCLEOTIDE SEQUENCE [LARGE SCALE GENOMIC DNA]</scope>
    <source>
        <strain evidence="10 11">PL13</strain>
    </source>
</reference>
<dbReference type="Proteomes" id="UP000516514">
    <property type="component" value="Chromosome"/>
</dbReference>
<evidence type="ECO:0000313" key="10">
    <source>
        <dbReference type="EMBL" id="QOD37948.1"/>
    </source>
</evidence>
<dbReference type="Gene3D" id="1.10.3720.10">
    <property type="entry name" value="MetI-like"/>
    <property type="match status" value="2"/>
</dbReference>
<evidence type="ECO:0000256" key="5">
    <source>
        <dbReference type="ARBA" id="ARBA00022692"/>
    </source>
</evidence>
<evidence type="ECO:0000256" key="6">
    <source>
        <dbReference type="ARBA" id="ARBA00022989"/>
    </source>
</evidence>
<feature type="transmembrane region" description="Helical" evidence="8">
    <location>
        <begin position="164"/>
        <end position="185"/>
    </location>
</feature>
<comment type="similarity">
    <text evidence="8">Belongs to the binding-protein-dependent transport system permease family.</text>
</comment>
<keyword evidence="5 8" id="KW-0812">Transmembrane</keyword>
<protein>
    <submittedName>
        <fullName evidence="10">Iron ABC transporter permease</fullName>
    </submittedName>
</protein>
<evidence type="ECO:0000256" key="8">
    <source>
        <dbReference type="RuleBase" id="RU363032"/>
    </source>
</evidence>
<feature type="domain" description="ABC transmembrane type-1" evidence="9">
    <location>
        <begin position="45"/>
        <end position="253"/>
    </location>
</feature>
<name>A0A7L7YLK8_9RICK</name>
<evidence type="ECO:0000256" key="4">
    <source>
        <dbReference type="ARBA" id="ARBA00022519"/>
    </source>
</evidence>
<dbReference type="InterPro" id="IPR000515">
    <property type="entry name" value="MetI-like"/>
</dbReference>
<accession>A0A7L7YLK8</accession>
<dbReference type="RefSeq" id="WP_191110777.1">
    <property type="nucleotide sequence ID" value="NZ_CP061738.1"/>
</dbReference>
<feature type="transmembrane region" description="Helical" evidence="8">
    <location>
        <begin position="282"/>
        <end position="308"/>
    </location>
</feature>
<dbReference type="PROSITE" id="PS50928">
    <property type="entry name" value="ABC_TM1"/>
    <property type="match status" value="2"/>
</dbReference>
<keyword evidence="6 8" id="KW-1133">Transmembrane helix</keyword>
<feature type="domain" description="ABC transmembrane type-1" evidence="9">
    <location>
        <begin position="323"/>
        <end position="520"/>
    </location>
</feature>
<dbReference type="CDD" id="cd06261">
    <property type="entry name" value="TM_PBP2"/>
    <property type="match status" value="2"/>
</dbReference>
<dbReference type="GO" id="GO:0005886">
    <property type="term" value="C:plasma membrane"/>
    <property type="evidence" value="ECO:0007669"/>
    <property type="project" value="UniProtKB-SubCell"/>
</dbReference>
<proteinExistence type="inferred from homology"/>
<evidence type="ECO:0000256" key="1">
    <source>
        <dbReference type="ARBA" id="ARBA00004429"/>
    </source>
</evidence>